<dbReference type="InterPro" id="IPR036412">
    <property type="entry name" value="HAD-like_sf"/>
</dbReference>
<dbReference type="Gene3D" id="3.40.50.1000">
    <property type="entry name" value="HAD superfamily/HAD-like"/>
    <property type="match status" value="1"/>
</dbReference>
<dbReference type="InterPro" id="IPR023198">
    <property type="entry name" value="PGP-like_dom2"/>
</dbReference>
<dbReference type="RefSeq" id="WP_379044900.1">
    <property type="nucleotide sequence ID" value="NZ_JBHULZ010000023.1"/>
</dbReference>
<dbReference type="InterPro" id="IPR006439">
    <property type="entry name" value="HAD-SF_hydro_IA"/>
</dbReference>
<comment type="caution">
    <text evidence="1">The sequence shown here is derived from an EMBL/GenBank/DDBJ whole genome shotgun (WGS) entry which is preliminary data.</text>
</comment>
<gene>
    <name evidence="1" type="ORF">ACFSQ0_04785</name>
</gene>
<dbReference type="EMBL" id="JBHULZ010000023">
    <property type="protein sequence ID" value="MFD2697299.1"/>
    <property type="molecule type" value="Genomic_DNA"/>
</dbReference>
<proteinExistence type="predicted"/>
<protein>
    <submittedName>
        <fullName evidence="1">HAD-IA family hydrolase</fullName>
    </submittedName>
</protein>
<organism evidence="1 2">
    <name type="scientific">Mesonia sediminis</name>
    <dbReference type="NCBI Taxonomy" id="1703946"/>
    <lineage>
        <taxon>Bacteria</taxon>
        <taxon>Pseudomonadati</taxon>
        <taxon>Bacteroidota</taxon>
        <taxon>Flavobacteriia</taxon>
        <taxon>Flavobacteriales</taxon>
        <taxon>Flavobacteriaceae</taxon>
        <taxon>Mesonia</taxon>
    </lineage>
</organism>
<dbReference type="PANTHER" id="PTHR43611:SF3">
    <property type="entry name" value="FLAVIN MONONUCLEOTIDE HYDROLASE 1, CHLOROPLATIC"/>
    <property type="match status" value="1"/>
</dbReference>
<dbReference type="SUPFAM" id="SSF56784">
    <property type="entry name" value="HAD-like"/>
    <property type="match status" value="1"/>
</dbReference>
<evidence type="ECO:0000313" key="2">
    <source>
        <dbReference type="Proteomes" id="UP001597357"/>
    </source>
</evidence>
<sequence length="202" mass="23783">MIKHIVFDFGDVFINLNKMATHDALSQYSCKASLSEINRINHLYETGQISTEDFTAFYLSNFKGLSPFQFKTAWNQILQDIPNHRLRFIQALYNDNQFELILLSNTNELHIDFIKNNEPNYTDFKCCFHGFYLSHLINMRKPNKDIFLHIQQKHQINPNEALFIDDLPENIATAQQLGYQTWLLDRAKEDVTELFNIKADLF</sequence>
<accession>A0ABW5SCI4</accession>
<dbReference type="Pfam" id="PF00702">
    <property type="entry name" value="Hydrolase"/>
    <property type="match status" value="1"/>
</dbReference>
<reference evidence="2" key="1">
    <citation type="journal article" date="2019" name="Int. J. Syst. Evol. Microbiol.">
        <title>The Global Catalogue of Microorganisms (GCM) 10K type strain sequencing project: providing services to taxonomists for standard genome sequencing and annotation.</title>
        <authorList>
            <consortium name="The Broad Institute Genomics Platform"/>
            <consortium name="The Broad Institute Genome Sequencing Center for Infectious Disease"/>
            <person name="Wu L."/>
            <person name="Ma J."/>
        </authorList>
    </citation>
    <scope>NUCLEOTIDE SEQUENCE [LARGE SCALE GENOMIC DNA]</scope>
    <source>
        <strain evidence="2">KCTC 42255</strain>
    </source>
</reference>
<dbReference type="InterPro" id="IPR023214">
    <property type="entry name" value="HAD_sf"/>
</dbReference>
<dbReference type="GO" id="GO:0016787">
    <property type="term" value="F:hydrolase activity"/>
    <property type="evidence" value="ECO:0007669"/>
    <property type="project" value="UniProtKB-KW"/>
</dbReference>
<keyword evidence="1" id="KW-0378">Hydrolase</keyword>
<dbReference type="Gene3D" id="1.10.150.240">
    <property type="entry name" value="Putative phosphatase, domain 2"/>
    <property type="match status" value="1"/>
</dbReference>
<dbReference type="SFLD" id="SFLDS00003">
    <property type="entry name" value="Haloacid_Dehalogenase"/>
    <property type="match status" value="1"/>
</dbReference>
<name>A0ABW5SCI4_9FLAO</name>
<dbReference type="SFLD" id="SFLDG01129">
    <property type="entry name" value="C1.5:_HAD__Beta-PGM__Phosphata"/>
    <property type="match status" value="1"/>
</dbReference>
<dbReference type="NCBIfam" id="TIGR01509">
    <property type="entry name" value="HAD-SF-IA-v3"/>
    <property type="match status" value="1"/>
</dbReference>
<keyword evidence="2" id="KW-1185">Reference proteome</keyword>
<dbReference type="Proteomes" id="UP001597357">
    <property type="component" value="Unassembled WGS sequence"/>
</dbReference>
<dbReference type="PANTHER" id="PTHR43611">
    <property type="entry name" value="ALPHA-D-GLUCOSE 1-PHOSPHATE PHOSPHATASE"/>
    <property type="match status" value="1"/>
</dbReference>
<evidence type="ECO:0000313" key="1">
    <source>
        <dbReference type="EMBL" id="MFD2697299.1"/>
    </source>
</evidence>